<protein>
    <submittedName>
        <fullName evidence="1">Uncharacterized protein</fullName>
    </submittedName>
</protein>
<name>A0A8S1M8A1_9CILI</name>
<accession>A0A8S1M8A1</accession>
<proteinExistence type="predicted"/>
<keyword evidence="2" id="KW-1185">Reference proteome</keyword>
<dbReference type="EMBL" id="CAJJDN010000030">
    <property type="protein sequence ID" value="CAD8072876.1"/>
    <property type="molecule type" value="Genomic_DNA"/>
</dbReference>
<gene>
    <name evidence="1" type="ORF">PSON_ATCC_30995.1.T0300012</name>
</gene>
<dbReference type="AlphaFoldDB" id="A0A8S1M8A1"/>
<comment type="caution">
    <text evidence="1">The sequence shown here is derived from an EMBL/GenBank/DDBJ whole genome shotgun (WGS) entry which is preliminary data.</text>
</comment>
<dbReference type="Proteomes" id="UP000692954">
    <property type="component" value="Unassembled WGS sequence"/>
</dbReference>
<sequence length="144" mass="17348">MQLQQKAKMNLQIRSMDRTSVWEKKQQTRLQKKQIHQLVLLQQRNLEMIMKMISIQIQLLEMDKVYPRRAKKLINADNIVIFYQNYCRAEFACKLLKLGKYLQTKIFILISNHMTWSTTPLNDRKKDETEMRQSMGGKKMINHF</sequence>
<evidence type="ECO:0000313" key="1">
    <source>
        <dbReference type="EMBL" id="CAD8072876.1"/>
    </source>
</evidence>
<evidence type="ECO:0000313" key="2">
    <source>
        <dbReference type="Proteomes" id="UP000692954"/>
    </source>
</evidence>
<reference evidence="1" key="1">
    <citation type="submission" date="2021-01" db="EMBL/GenBank/DDBJ databases">
        <authorList>
            <consortium name="Genoscope - CEA"/>
            <person name="William W."/>
        </authorList>
    </citation>
    <scope>NUCLEOTIDE SEQUENCE</scope>
</reference>
<organism evidence="1 2">
    <name type="scientific">Paramecium sonneborni</name>
    <dbReference type="NCBI Taxonomy" id="65129"/>
    <lineage>
        <taxon>Eukaryota</taxon>
        <taxon>Sar</taxon>
        <taxon>Alveolata</taxon>
        <taxon>Ciliophora</taxon>
        <taxon>Intramacronucleata</taxon>
        <taxon>Oligohymenophorea</taxon>
        <taxon>Peniculida</taxon>
        <taxon>Parameciidae</taxon>
        <taxon>Paramecium</taxon>
    </lineage>
</organism>